<evidence type="ECO:0000259" key="10">
    <source>
        <dbReference type="Pfam" id="PF00696"/>
    </source>
</evidence>
<dbReference type="InterPro" id="IPR024192">
    <property type="entry name" value="Fosfomycin_R_FomA-type"/>
</dbReference>
<gene>
    <name evidence="11" type="ORF">CXX69_02130</name>
</gene>
<name>A0A2V3HSQ1_9ARCH</name>
<keyword evidence="5" id="KW-0547">Nucleotide-binding</keyword>
<keyword evidence="4" id="KW-0808">Transferase</keyword>
<dbReference type="GO" id="GO:0102043">
    <property type="term" value="F:isopentenyl phosphate kinase activity"/>
    <property type="evidence" value="ECO:0007669"/>
    <property type="project" value="UniProtKB-EC"/>
</dbReference>
<protein>
    <recommendedName>
        <fullName evidence="3">Isopentenyl phosphate kinase</fullName>
        <ecNumber evidence="2">2.7.4.26</ecNumber>
    </recommendedName>
</protein>
<sequence length="267" mass="28700">MRDPMPRVIIKLGGGLITDKSQYKHLKAECIEAVVPIIKDIIDSGHSVIVIHGAGSFGHIESRKWGLADGCNPDIEAEQDEAVTKVRSDMLELNHHVISVFEAQGIDTESLPPRNWAKGVGISFGGDLAAFIRSPSDAIPITFGDVVDIPGEQKFGILSGDHIMVRMGIELPDVIACLFLLGDADGLMDGPPWEPGATLIEQWIAADAIRASHDSDTDVTGGILLKAECASMIASSVEQVWLLNGHKPKRMLEVVLEGETVGTKILN</sequence>
<evidence type="ECO:0000256" key="2">
    <source>
        <dbReference type="ARBA" id="ARBA00012908"/>
    </source>
</evidence>
<evidence type="ECO:0000256" key="8">
    <source>
        <dbReference type="ARBA" id="ARBA00023229"/>
    </source>
</evidence>
<keyword evidence="8" id="KW-0414">Isoprene biosynthesis</keyword>
<dbReference type="InterPro" id="IPR036393">
    <property type="entry name" value="AceGlu_kinase-like_sf"/>
</dbReference>
<evidence type="ECO:0000256" key="3">
    <source>
        <dbReference type="ARBA" id="ARBA00017267"/>
    </source>
</evidence>
<evidence type="ECO:0000256" key="9">
    <source>
        <dbReference type="ARBA" id="ARBA00049063"/>
    </source>
</evidence>
<dbReference type="PANTHER" id="PTHR43654">
    <property type="entry name" value="GLUTAMATE 5-KINASE"/>
    <property type="match status" value="1"/>
</dbReference>
<comment type="similarity">
    <text evidence="1">Belongs to the isopentenyl phosphate kinase family.</text>
</comment>
<proteinExistence type="inferred from homology"/>
<keyword evidence="7" id="KW-0067">ATP-binding</keyword>
<dbReference type="GO" id="GO:0005524">
    <property type="term" value="F:ATP binding"/>
    <property type="evidence" value="ECO:0007669"/>
    <property type="project" value="UniProtKB-KW"/>
</dbReference>
<dbReference type="Gene3D" id="3.40.1160.10">
    <property type="entry name" value="Acetylglutamate kinase-like"/>
    <property type="match status" value="1"/>
</dbReference>
<dbReference type="GO" id="GO:0005829">
    <property type="term" value="C:cytosol"/>
    <property type="evidence" value="ECO:0007669"/>
    <property type="project" value="TreeGrafter"/>
</dbReference>
<keyword evidence="6" id="KW-0418">Kinase</keyword>
<evidence type="ECO:0000313" key="11">
    <source>
        <dbReference type="EMBL" id="PXF21926.1"/>
    </source>
</evidence>
<dbReference type="EC" id="2.7.4.26" evidence="2"/>
<reference evidence="11 12" key="1">
    <citation type="journal article" date="2015" name="Nat. Commun.">
        <title>Genomic and transcriptomic evidence for scavenging of diverse organic compounds by widespread deep-sea archaea.</title>
        <authorList>
            <person name="Li M."/>
            <person name="Baker B.J."/>
            <person name="Anantharaman K."/>
            <person name="Jain S."/>
            <person name="Breier J.A."/>
            <person name="Dick G.J."/>
        </authorList>
    </citation>
    <scope>NUCLEOTIDE SEQUENCE [LARGE SCALE GENOMIC DNA]</scope>
    <source>
        <strain evidence="11">Cayman_51_deep</strain>
    </source>
</reference>
<dbReference type="Pfam" id="PF00696">
    <property type="entry name" value="AA_kinase"/>
    <property type="match status" value="1"/>
</dbReference>
<accession>A0A2V3HSQ1</accession>
<dbReference type="InterPro" id="IPR001048">
    <property type="entry name" value="Asp/Glu/Uridylate_kinase"/>
</dbReference>
<evidence type="ECO:0000313" key="12">
    <source>
        <dbReference type="Proteomes" id="UP000248161"/>
    </source>
</evidence>
<dbReference type="PANTHER" id="PTHR43654:SF1">
    <property type="entry name" value="ISOPENTENYL PHOSPHATE KINASE"/>
    <property type="match status" value="1"/>
</dbReference>
<dbReference type="AlphaFoldDB" id="A0A2V3HSQ1"/>
<evidence type="ECO:0000256" key="4">
    <source>
        <dbReference type="ARBA" id="ARBA00022679"/>
    </source>
</evidence>
<evidence type="ECO:0000256" key="6">
    <source>
        <dbReference type="ARBA" id="ARBA00022777"/>
    </source>
</evidence>
<dbReference type="NCBIfam" id="NF040647">
    <property type="entry name" value="IPPK_Arch"/>
    <property type="match status" value="1"/>
</dbReference>
<evidence type="ECO:0000256" key="7">
    <source>
        <dbReference type="ARBA" id="ARBA00022840"/>
    </source>
</evidence>
<dbReference type="GO" id="GO:0016301">
    <property type="term" value="F:kinase activity"/>
    <property type="evidence" value="ECO:0007669"/>
    <property type="project" value="UniProtKB-KW"/>
</dbReference>
<dbReference type="SUPFAM" id="SSF53633">
    <property type="entry name" value="Carbamate kinase-like"/>
    <property type="match status" value="1"/>
</dbReference>
<feature type="domain" description="Aspartate/glutamate/uridylate kinase" evidence="10">
    <location>
        <begin position="7"/>
        <end position="240"/>
    </location>
</feature>
<comment type="catalytic activity">
    <reaction evidence="9">
        <text>isopentenyl phosphate + ATP = isopentenyl diphosphate + ADP</text>
        <dbReference type="Rhea" id="RHEA:33963"/>
        <dbReference type="ChEBI" id="CHEBI:30616"/>
        <dbReference type="ChEBI" id="CHEBI:65078"/>
        <dbReference type="ChEBI" id="CHEBI:128769"/>
        <dbReference type="ChEBI" id="CHEBI:456216"/>
        <dbReference type="EC" id="2.7.4.26"/>
    </reaction>
</comment>
<organism evidence="11 12">
    <name type="scientific">Candidatus Thalassarchaeum betae</name>
    <dbReference type="NCBI Taxonomy" id="2599289"/>
    <lineage>
        <taxon>Archaea</taxon>
        <taxon>Methanobacteriati</taxon>
        <taxon>Thermoplasmatota</taxon>
        <taxon>Candidatus Poseidoniia</taxon>
        <taxon>Candidatus Poseidoniales</taxon>
        <taxon>Candidatus Thalassarchaeaceae</taxon>
        <taxon>Candidatus Thalassarchaeum</taxon>
    </lineage>
</organism>
<dbReference type="EMBL" id="PSPG01000004">
    <property type="protein sequence ID" value="PXF21926.1"/>
    <property type="molecule type" value="Genomic_DNA"/>
</dbReference>
<evidence type="ECO:0000256" key="5">
    <source>
        <dbReference type="ARBA" id="ARBA00022741"/>
    </source>
</evidence>
<dbReference type="Proteomes" id="UP000248161">
    <property type="component" value="Unassembled WGS sequence"/>
</dbReference>
<evidence type="ECO:0000256" key="1">
    <source>
        <dbReference type="ARBA" id="ARBA00010540"/>
    </source>
</evidence>
<dbReference type="GO" id="GO:0016114">
    <property type="term" value="P:terpenoid biosynthetic process"/>
    <property type="evidence" value="ECO:0007669"/>
    <property type="project" value="TreeGrafter"/>
</dbReference>
<comment type="caution">
    <text evidence="11">The sequence shown here is derived from an EMBL/GenBank/DDBJ whole genome shotgun (WGS) entry which is preliminary data.</text>
</comment>